<feature type="region of interest" description="Disordered" evidence="1">
    <location>
        <begin position="162"/>
        <end position="249"/>
    </location>
</feature>
<accession>A0A4Y3QZC2</accession>
<evidence type="ECO:0000313" key="3">
    <source>
        <dbReference type="Proteomes" id="UP000319210"/>
    </source>
</evidence>
<name>A0A4Y3QZC2_STRCI</name>
<evidence type="ECO:0000313" key="2">
    <source>
        <dbReference type="EMBL" id="GEB49987.1"/>
    </source>
</evidence>
<proteinExistence type="predicted"/>
<keyword evidence="3" id="KW-1185">Reference proteome</keyword>
<sequence length="249" mass="26367">MSFGIDSSAPSTAPEPVPRHGRVLLLSEWSAAGFPLLRSPRETVTGLCERHLPVPATTVVAVLAPDERLAASASFSHECTRPDGWECRNLLLGQLRQVVPHELRRRIPVHTAVVLHCRTGGQGWTPADGAWMWGIRDACTLHGLRCGAFITLTPAGWQVLGEERGGRHPTAGRAQGKARGVRDLEEGEESRALPGPWAARSAGADTPRPAAVLAARTPRRAPSRLNGSGVPVSGRRTAVPGEGPSAVAG</sequence>
<protein>
    <submittedName>
        <fullName evidence="2">Uncharacterized protein</fullName>
    </submittedName>
</protein>
<comment type="caution">
    <text evidence="2">The sequence shown here is derived from an EMBL/GenBank/DDBJ whole genome shotgun (WGS) entry which is preliminary data.</text>
</comment>
<dbReference type="EMBL" id="BJMM01000010">
    <property type="protein sequence ID" value="GEB49987.1"/>
    <property type="molecule type" value="Genomic_DNA"/>
</dbReference>
<dbReference type="Proteomes" id="UP000319210">
    <property type="component" value="Unassembled WGS sequence"/>
</dbReference>
<reference evidence="2 3" key="1">
    <citation type="submission" date="2019-06" db="EMBL/GenBank/DDBJ databases">
        <title>Whole genome shotgun sequence of Streptomyces cacaoi subsp. cacaoi NBRC 12748.</title>
        <authorList>
            <person name="Hosoyama A."/>
            <person name="Uohara A."/>
            <person name="Ohji S."/>
            <person name="Ichikawa N."/>
        </authorList>
    </citation>
    <scope>NUCLEOTIDE SEQUENCE [LARGE SCALE GENOMIC DNA]</scope>
    <source>
        <strain evidence="2 3">NBRC 12748</strain>
    </source>
</reference>
<dbReference type="AlphaFoldDB" id="A0A4Y3QZC2"/>
<gene>
    <name evidence="2" type="ORF">SCA03_25380</name>
</gene>
<evidence type="ECO:0000256" key="1">
    <source>
        <dbReference type="SAM" id="MobiDB-lite"/>
    </source>
</evidence>
<organism evidence="2 3">
    <name type="scientific">Streptomyces cacaoi</name>
    <dbReference type="NCBI Taxonomy" id="1898"/>
    <lineage>
        <taxon>Bacteria</taxon>
        <taxon>Bacillati</taxon>
        <taxon>Actinomycetota</taxon>
        <taxon>Actinomycetes</taxon>
        <taxon>Kitasatosporales</taxon>
        <taxon>Streptomycetaceae</taxon>
        <taxon>Streptomyces</taxon>
    </lineage>
</organism>
<dbReference type="RefSeq" id="WP_174864492.1">
    <property type="nucleotide sequence ID" value="NZ_BJMM01000010.1"/>
</dbReference>